<dbReference type="Proteomes" id="UP000001627">
    <property type="component" value="Chromosome"/>
</dbReference>
<dbReference type="KEGG" id="nri:NRI_0302"/>
<dbReference type="GO" id="GO:0006741">
    <property type="term" value="P:NADP+ biosynthetic process"/>
    <property type="evidence" value="ECO:0007669"/>
    <property type="project" value="InterPro"/>
</dbReference>
<dbReference type="EMBL" id="CP001431">
    <property type="protein sequence ID" value="ACT69303.1"/>
    <property type="molecule type" value="Genomic_DNA"/>
</dbReference>
<name>C6V4H3_NEORI</name>
<keyword evidence="7" id="KW-1185">Reference proteome</keyword>
<keyword evidence="1" id="KW-0808">Transferase</keyword>
<reference evidence="6 7" key="1">
    <citation type="journal article" date="2009" name="Nucleic Acids Res.">
        <title>Analysis of complete genome sequence of Neorickettsia risticii: causative agent of Potomac horse fever.</title>
        <authorList>
            <person name="Lin M."/>
            <person name="Zhang C."/>
            <person name="Gibson K."/>
            <person name="Rikihisa Y."/>
        </authorList>
    </citation>
    <scope>NUCLEOTIDE SEQUENCE [LARGE SCALE GENOMIC DNA]</scope>
    <source>
        <strain evidence="6 7">Illinois</strain>
    </source>
</reference>
<dbReference type="PANTHER" id="PTHR20275:SF0">
    <property type="entry name" value="NAD KINASE"/>
    <property type="match status" value="1"/>
</dbReference>
<keyword evidence="3" id="KW-0521">NADP</keyword>
<evidence type="ECO:0000256" key="4">
    <source>
        <dbReference type="ARBA" id="ARBA00023027"/>
    </source>
</evidence>
<accession>C6V4H3</accession>
<evidence type="ECO:0000313" key="7">
    <source>
        <dbReference type="Proteomes" id="UP000001627"/>
    </source>
</evidence>
<dbReference type="InterPro" id="IPR002504">
    <property type="entry name" value="NADK"/>
</dbReference>
<sequence length="253" mass="27132">MFYSSSGSEKATSVAALISSRYGIKCIDASEGVKPSMILALGGDGFMLDTLRNTMETQIPVYGINCGNVGFLLNKFHPDRLLEDIESASIYTLPVLSAELFDGNGSNVVNAINDCYFLRSHTKAAKLGIMVDGKILAENFVGDGLIISTPTGSTAYNSAVGGAVLSLSSNCIILTGINPFTPKGFKSLVLPRDSTIEVKIHHHDRRPVIAAADAQIFLGVERARISIDKKKTVSALFAASESLHKKIMMAQFR</sequence>
<dbReference type="Pfam" id="PF20143">
    <property type="entry name" value="NAD_kinase_C"/>
    <property type="match status" value="1"/>
</dbReference>
<dbReference type="Gene3D" id="2.60.200.30">
    <property type="entry name" value="Probable inorganic polyphosphate/atp-NAD kinase, domain 2"/>
    <property type="match status" value="1"/>
</dbReference>
<dbReference type="PANTHER" id="PTHR20275">
    <property type="entry name" value="NAD KINASE"/>
    <property type="match status" value="1"/>
</dbReference>
<dbReference type="GO" id="GO:0005524">
    <property type="term" value="F:ATP binding"/>
    <property type="evidence" value="ECO:0007669"/>
    <property type="project" value="UniProtKB-ARBA"/>
</dbReference>
<protein>
    <submittedName>
        <fullName evidence="6">ATP-NAD/AcoX kinase</fullName>
    </submittedName>
</protein>
<evidence type="ECO:0000256" key="1">
    <source>
        <dbReference type="ARBA" id="ARBA00022679"/>
    </source>
</evidence>
<dbReference type="Pfam" id="PF01513">
    <property type="entry name" value="NAD_kinase"/>
    <property type="match status" value="1"/>
</dbReference>
<keyword evidence="4" id="KW-0520">NAD</keyword>
<dbReference type="NCBIfam" id="NF003406">
    <property type="entry name" value="PRK04761.1"/>
    <property type="match status" value="1"/>
</dbReference>
<gene>
    <name evidence="6" type="ordered locus">NRI_0302</name>
</gene>
<evidence type="ECO:0000313" key="6">
    <source>
        <dbReference type="EMBL" id="ACT69303.1"/>
    </source>
</evidence>
<keyword evidence="2 6" id="KW-0418">Kinase</keyword>
<dbReference type="STRING" id="434131.NRI_0302"/>
<dbReference type="InterPro" id="IPR017437">
    <property type="entry name" value="ATP-NAD_kinase_PpnK-typ_C"/>
</dbReference>
<dbReference type="eggNOG" id="COG0061">
    <property type="taxonomic scope" value="Bacteria"/>
</dbReference>
<evidence type="ECO:0000256" key="5">
    <source>
        <dbReference type="ARBA" id="ARBA00047925"/>
    </source>
</evidence>
<dbReference type="SUPFAM" id="SSF111331">
    <property type="entry name" value="NAD kinase/diacylglycerol kinase-like"/>
    <property type="match status" value="1"/>
</dbReference>
<comment type="catalytic activity">
    <reaction evidence="5">
        <text>NAD(+) + ATP = ADP + NADP(+) + H(+)</text>
        <dbReference type="Rhea" id="RHEA:18629"/>
        <dbReference type="ChEBI" id="CHEBI:15378"/>
        <dbReference type="ChEBI" id="CHEBI:30616"/>
        <dbReference type="ChEBI" id="CHEBI:57540"/>
        <dbReference type="ChEBI" id="CHEBI:58349"/>
        <dbReference type="ChEBI" id="CHEBI:456216"/>
        <dbReference type="EC" id="2.7.1.23"/>
    </reaction>
</comment>
<evidence type="ECO:0000256" key="3">
    <source>
        <dbReference type="ARBA" id="ARBA00022857"/>
    </source>
</evidence>
<dbReference type="InterPro" id="IPR017438">
    <property type="entry name" value="ATP-NAD_kinase_N"/>
</dbReference>
<dbReference type="GO" id="GO:0019674">
    <property type="term" value="P:NAD+ metabolic process"/>
    <property type="evidence" value="ECO:0007669"/>
    <property type="project" value="InterPro"/>
</dbReference>
<dbReference type="GO" id="GO:0003951">
    <property type="term" value="F:NAD+ kinase activity"/>
    <property type="evidence" value="ECO:0007669"/>
    <property type="project" value="UniProtKB-EC"/>
</dbReference>
<dbReference type="AlphaFoldDB" id="C6V4H3"/>
<dbReference type="RefSeq" id="WP_015816193.1">
    <property type="nucleotide sequence ID" value="NC_013009.1"/>
</dbReference>
<dbReference type="OrthoDB" id="9774737at2"/>
<dbReference type="InterPro" id="IPR016064">
    <property type="entry name" value="NAD/diacylglycerol_kinase_sf"/>
</dbReference>
<dbReference type="GO" id="GO:0051287">
    <property type="term" value="F:NAD binding"/>
    <property type="evidence" value="ECO:0007669"/>
    <property type="project" value="UniProtKB-ARBA"/>
</dbReference>
<organism evidence="6 7">
    <name type="scientific">Neorickettsia risticii (strain Illinois)</name>
    <dbReference type="NCBI Taxonomy" id="434131"/>
    <lineage>
        <taxon>Bacteria</taxon>
        <taxon>Pseudomonadati</taxon>
        <taxon>Pseudomonadota</taxon>
        <taxon>Alphaproteobacteria</taxon>
        <taxon>Rickettsiales</taxon>
        <taxon>Anaplasmataceae</taxon>
        <taxon>Neorickettsia</taxon>
    </lineage>
</organism>
<evidence type="ECO:0000256" key="2">
    <source>
        <dbReference type="ARBA" id="ARBA00022777"/>
    </source>
</evidence>
<dbReference type="HOGENOM" id="CLU_073319_0_0_5"/>
<proteinExistence type="predicted"/>
<dbReference type="Gene3D" id="3.40.50.10330">
    <property type="entry name" value="Probable inorganic polyphosphate/atp-NAD kinase, domain 1"/>
    <property type="match status" value="1"/>
</dbReference>